<keyword evidence="2" id="KW-0560">Oxidoreductase</keyword>
<dbReference type="InterPro" id="IPR011032">
    <property type="entry name" value="GroES-like_sf"/>
</dbReference>
<dbReference type="InterPro" id="IPR014182">
    <property type="entry name" value="ADH_Zn_typ-1"/>
</dbReference>
<dbReference type="SUPFAM" id="SSF51735">
    <property type="entry name" value="NAD(P)-binding Rossmann-fold domains"/>
    <property type="match status" value="1"/>
</dbReference>
<comment type="caution">
    <text evidence="4">The sequence shown here is derived from an EMBL/GenBank/DDBJ whole genome shotgun (WGS) entry which is preliminary data.</text>
</comment>
<keyword evidence="2" id="KW-0479">Metal-binding</keyword>
<dbReference type="CDD" id="cd08252">
    <property type="entry name" value="AL_MDR"/>
    <property type="match status" value="1"/>
</dbReference>
<reference evidence="5" key="1">
    <citation type="submission" date="2019-02" db="EMBL/GenBank/DDBJ databases">
        <title>Draft genome sequence of Enterococcus sp. Gos25-1.</title>
        <authorList>
            <person name="Tanaka N."/>
            <person name="Shiwa Y."/>
            <person name="Fujita N."/>
        </authorList>
    </citation>
    <scope>NUCLEOTIDE SEQUENCE [LARGE SCALE GENOMIC DNA]</scope>
    <source>
        <strain evidence="5">Gos25-1</strain>
    </source>
</reference>
<name>A0A4P5P9E6_9ENTE</name>
<dbReference type="InterPro" id="IPR020843">
    <property type="entry name" value="ER"/>
</dbReference>
<dbReference type="InterPro" id="IPR052585">
    <property type="entry name" value="Lipid_raft_assoc_Zn_ADH"/>
</dbReference>
<dbReference type="EMBL" id="BJCC01000019">
    <property type="protein sequence ID" value="GCF94530.1"/>
    <property type="molecule type" value="Genomic_DNA"/>
</dbReference>
<dbReference type="InterPro" id="IPR036291">
    <property type="entry name" value="NAD(P)-bd_dom_sf"/>
</dbReference>
<evidence type="ECO:0000313" key="4">
    <source>
        <dbReference type="EMBL" id="GCF94530.1"/>
    </source>
</evidence>
<keyword evidence="5" id="KW-1185">Reference proteome</keyword>
<dbReference type="AlphaFoldDB" id="A0A4P5P9E6"/>
<dbReference type="Proteomes" id="UP000290567">
    <property type="component" value="Unassembled WGS sequence"/>
</dbReference>
<keyword evidence="2" id="KW-0862">Zinc</keyword>
<dbReference type="InterPro" id="IPR013149">
    <property type="entry name" value="ADH-like_C"/>
</dbReference>
<dbReference type="OrthoDB" id="9792162at2"/>
<dbReference type="InterPro" id="IPR013154">
    <property type="entry name" value="ADH-like_N"/>
</dbReference>
<evidence type="ECO:0000256" key="1">
    <source>
        <dbReference type="ARBA" id="ARBA00010371"/>
    </source>
</evidence>
<dbReference type="Pfam" id="PF00107">
    <property type="entry name" value="ADH_zinc_N"/>
    <property type="match status" value="1"/>
</dbReference>
<dbReference type="PANTHER" id="PTHR43482:SF1">
    <property type="entry name" value="PROTEIN AST1-RELATED"/>
    <property type="match status" value="1"/>
</dbReference>
<accession>A0A4P5P9E6</accession>
<proteinExistence type="inferred from homology"/>
<dbReference type="Pfam" id="PF08240">
    <property type="entry name" value="ADH_N"/>
    <property type="match status" value="1"/>
</dbReference>
<dbReference type="SUPFAM" id="SSF50129">
    <property type="entry name" value="GroES-like"/>
    <property type="match status" value="1"/>
</dbReference>
<evidence type="ECO:0000313" key="5">
    <source>
        <dbReference type="Proteomes" id="UP000290567"/>
    </source>
</evidence>
<dbReference type="NCBIfam" id="TIGR02817">
    <property type="entry name" value="adh_fam_1"/>
    <property type="match status" value="1"/>
</dbReference>
<comment type="similarity">
    <text evidence="1 2">Belongs to the zinc-containing alcohol dehydrogenase family. Quinone oxidoreductase subfamily.</text>
</comment>
<feature type="domain" description="Enoyl reductase (ER)" evidence="3">
    <location>
        <begin position="17"/>
        <end position="334"/>
    </location>
</feature>
<evidence type="ECO:0000256" key="2">
    <source>
        <dbReference type="RuleBase" id="RU364000"/>
    </source>
</evidence>
<dbReference type="SMART" id="SM00829">
    <property type="entry name" value="PKS_ER"/>
    <property type="match status" value="1"/>
</dbReference>
<protein>
    <recommendedName>
        <fullName evidence="2">Zinc-type alcohol dehydrogenase-like protein</fullName>
    </recommendedName>
</protein>
<organism evidence="4 5">
    <name type="scientific">Enterococcus florum</name>
    <dbReference type="NCBI Taxonomy" id="2480627"/>
    <lineage>
        <taxon>Bacteria</taxon>
        <taxon>Bacillati</taxon>
        <taxon>Bacillota</taxon>
        <taxon>Bacilli</taxon>
        <taxon>Lactobacillales</taxon>
        <taxon>Enterococcaceae</taxon>
        <taxon>Enterococcus</taxon>
    </lineage>
</organism>
<sequence length="336" mass="37438">MISRAIGFEKGFELSEGNQFQIFEILLPKLNEYDIMVQNVAVSINPVDTKLRQTGKGTKAPHILGFDSVGIVTQVGAKVSDLVAGDRVFFAGTTTRSGSYSEKMIVDRRIAAKLPESITTEDAAAMPLTFLTAYELLFEQLPLVPEKEKNQGTILIVNGSGGVGSIATQLAKWAGLTVITTASRDSSKEWCLQMGADIVLNHHKNLTKQLNKLGYTELPYILMLHSSDHYFDEMSDLLQPFGYLASIVETKKDHDLARLKNKSGTFAWEYMFAKTDYNYQIETQGEALKLLAHLLDQNQLQSTVTEKLSGFSPKIFYQAHQKIESNQMIGKLVIQY</sequence>
<dbReference type="Gene3D" id="3.40.50.720">
    <property type="entry name" value="NAD(P)-binding Rossmann-like Domain"/>
    <property type="match status" value="1"/>
</dbReference>
<dbReference type="RefSeq" id="WP_146622953.1">
    <property type="nucleotide sequence ID" value="NZ_BJCC01000019.1"/>
</dbReference>
<dbReference type="GO" id="GO:0016491">
    <property type="term" value="F:oxidoreductase activity"/>
    <property type="evidence" value="ECO:0007669"/>
    <property type="project" value="UniProtKB-KW"/>
</dbReference>
<gene>
    <name evidence="4" type="ORF">NRIC_24210</name>
</gene>
<dbReference type="Gene3D" id="3.90.180.10">
    <property type="entry name" value="Medium-chain alcohol dehydrogenases, catalytic domain"/>
    <property type="match status" value="1"/>
</dbReference>
<dbReference type="PANTHER" id="PTHR43482">
    <property type="entry name" value="PROTEIN AST1-RELATED"/>
    <property type="match status" value="1"/>
</dbReference>
<evidence type="ECO:0000259" key="3">
    <source>
        <dbReference type="SMART" id="SM00829"/>
    </source>
</evidence>
<dbReference type="GO" id="GO:0008270">
    <property type="term" value="F:zinc ion binding"/>
    <property type="evidence" value="ECO:0007669"/>
    <property type="project" value="InterPro"/>
</dbReference>